<comment type="caution">
    <text evidence="2">The sequence shown here is derived from an EMBL/GenBank/DDBJ whole genome shotgun (WGS) entry which is preliminary data.</text>
</comment>
<evidence type="ECO:0000313" key="3">
    <source>
        <dbReference type="Proteomes" id="UP000781932"/>
    </source>
</evidence>
<proteinExistence type="predicted"/>
<sequence length="179" mass="19445">MDHHTEQRSSNTSAAVSTSASRFPDITFASLLLGQLRPTPFHRETSLMLSPSRPTEACEAVASRPLRIIMQSDKVCLPAKFAPMGNPPPPSPAATFSYSSVWPTQLEGTKAFTSPWDHNKAKIRQIQSRGHRNGNVCKGGDRPIASSTESPFPDQQAFSCTQTVVDDNDGRLPLATPNV</sequence>
<dbReference type="GeneID" id="62168814"/>
<reference evidence="2" key="1">
    <citation type="submission" date="2020-03" db="EMBL/GenBank/DDBJ databases">
        <authorList>
            <person name="He L."/>
        </authorList>
    </citation>
    <scope>NUCLEOTIDE SEQUENCE</scope>
    <source>
        <strain evidence="2">CkLH20</strain>
    </source>
</reference>
<dbReference type="EMBL" id="JAATWM020000070">
    <property type="protein sequence ID" value="KAF9869491.1"/>
    <property type="molecule type" value="Genomic_DNA"/>
</dbReference>
<dbReference type="Proteomes" id="UP000781932">
    <property type="component" value="Unassembled WGS sequence"/>
</dbReference>
<reference evidence="2" key="2">
    <citation type="submission" date="2020-11" db="EMBL/GenBank/DDBJ databases">
        <title>Whole genome sequencing of Colletotrichum sp.</title>
        <authorList>
            <person name="Li H."/>
        </authorList>
    </citation>
    <scope>NUCLEOTIDE SEQUENCE</scope>
    <source>
        <strain evidence="2">CkLH20</strain>
    </source>
</reference>
<dbReference type="AlphaFoldDB" id="A0A9P6LE00"/>
<keyword evidence="3" id="KW-1185">Reference proteome</keyword>
<gene>
    <name evidence="2" type="ORF">CkaCkLH20_13029</name>
</gene>
<name>A0A9P6LE00_9PEZI</name>
<evidence type="ECO:0000256" key="1">
    <source>
        <dbReference type="SAM" id="MobiDB-lite"/>
    </source>
</evidence>
<evidence type="ECO:0000313" key="2">
    <source>
        <dbReference type="EMBL" id="KAF9869491.1"/>
    </source>
</evidence>
<dbReference type="RefSeq" id="XP_038738952.1">
    <property type="nucleotide sequence ID" value="XM_038895740.1"/>
</dbReference>
<organism evidence="2 3">
    <name type="scientific">Colletotrichum karsti</name>
    <dbReference type="NCBI Taxonomy" id="1095194"/>
    <lineage>
        <taxon>Eukaryota</taxon>
        <taxon>Fungi</taxon>
        <taxon>Dikarya</taxon>
        <taxon>Ascomycota</taxon>
        <taxon>Pezizomycotina</taxon>
        <taxon>Sordariomycetes</taxon>
        <taxon>Hypocreomycetidae</taxon>
        <taxon>Glomerellales</taxon>
        <taxon>Glomerellaceae</taxon>
        <taxon>Colletotrichum</taxon>
        <taxon>Colletotrichum boninense species complex</taxon>
    </lineage>
</organism>
<accession>A0A9P6LE00</accession>
<protein>
    <submittedName>
        <fullName evidence="2">Uncharacterized protein</fullName>
    </submittedName>
</protein>
<feature type="region of interest" description="Disordered" evidence="1">
    <location>
        <begin position="128"/>
        <end position="155"/>
    </location>
</feature>